<feature type="region of interest" description="Disordered" evidence="1">
    <location>
        <begin position="1"/>
        <end position="35"/>
    </location>
</feature>
<organism evidence="2 3">
    <name type="scientific">Penicillium solitum</name>
    <dbReference type="NCBI Taxonomy" id="60172"/>
    <lineage>
        <taxon>Eukaryota</taxon>
        <taxon>Fungi</taxon>
        <taxon>Dikarya</taxon>
        <taxon>Ascomycota</taxon>
        <taxon>Pezizomycotina</taxon>
        <taxon>Eurotiomycetes</taxon>
        <taxon>Eurotiomycetidae</taxon>
        <taxon>Eurotiales</taxon>
        <taxon>Aspergillaceae</taxon>
        <taxon>Penicillium</taxon>
    </lineage>
</organism>
<dbReference type="Proteomes" id="UP000191612">
    <property type="component" value="Unassembled WGS sequence"/>
</dbReference>
<proteinExistence type="predicted"/>
<evidence type="ECO:0000313" key="2">
    <source>
        <dbReference type="EMBL" id="OQD92541.1"/>
    </source>
</evidence>
<reference evidence="3" key="1">
    <citation type="journal article" date="2017" name="Nat. Microbiol.">
        <title>Global analysis of biosynthetic gene clusters reveals vast potential of secondary metabolite production in Penicillium species.</title>
        <authorList>
            <person name="Nielsen J.C."/>
            <person name="Grijseels S."/>
            <person name="Prigent S."/>
            <person name="Ji B."/>
            <person name="Dainat J."/>
            <person name="Nielsen K.F."/>
            <person name="Frisvad J.C."/>
            <person name="Workman M."/>
            <person name="Nielsen J."/>
        </authorList>
    </citation>
    <scope>NUCLEOTIDE SEQUENCE [LARGE SCALE GENOMIC DNA]</scope>
    <source>
        <strain evidence="3">IBT 29525</strain>
    </source>
</reference>
<evidence type="ECO:0000313" key="3">
    <source>
        <dbReference type="Proteomes" id="UP000191612"/>
    </source>
</evidence>
<dbReference type="EMBL" id="MDYO01000040">
    <property type="protein sequence ID" value="OQD92541.1"/>
    <property type="molecule type" value="Genomic_DNA"/>
</dbReference>
<keyword evidence="3" id="KW-1185">Reference proteome</keyword>
<evidence type="ECO:0000256" key="1">
    <source>
        <dbReference type="SAM" id="MobiDB-lite"/>
    </source>
</evidence>
<protein>
    <submittedName>
        <fullName evidence="2">Uncharacterized protein</fullName>
    </submittedName>
</protein>
<feature type="compositionally biased region" description="Low complexity" evidence="1">
    <location>
        <begin position="1"/>
        <end position="21"/>
    </location>
</feature>
<accession>A0A1V6QTN2</accession>
<gene>
    <name evidence="2" type="ORF">PENSOL_c040G06766</name>
</gene>
<name>A0A1V6QTN2_9EURO</name>
<dbReference type="AlphaFoldDB" id="A0A1V6QTN2"/>
<comment type="caution">
    <text evidence="2">The sequence shown here is derived from an EMBL/GenBank/DDBJ whole genome shotgun (WGS) entry which is preliminary data.</text>
</comment>
<sequence>MPHIQESQQGPRSQQRQQISPNKQHIFPSLPHDGLHSQAFESHTGMILDIFDGASGQPNSFLQLESTNKFMGDKWADLLPSNYVSPADSDDGPSDDIQKSNLLDSEFNNFNFSEFGILDSGLFSSDAPHTDPFRMGTKKKPAGQEHGSQQAISLPKAGLNFIDIFPSF</sequence>